<name>A0AAN6JXF6_9PEZI</name>
<reference evidence="2" key="1">
    <citation type="submission" date="2023-06" db="EMBL/GenBank/DDBJ databases">
        <title>Black Yeasts Isolated from many extreme environments.</title>
        <authorList>
            <person name="Coleine C."/>
            <person name="Stajich J.E."/>
            <person name="Selbmann L."/>
        </authorList>
    </citation>
    <scope>NUCLEOTIDE SEQUENCE</scope>
    <source>
        <strain evidence="2">CCFEE 5200</strain>
    </source>
</reference>
<dbReference type="Proteomes" id="UP001175353">
    <property type="component" value="Unassembled WGS sequence"/>
</dbReference>
<dbReference type="AlphaFoldDB" id="A0AAN6JXF6"/>
<feature type="compositionally biased region" description="Basic and acidic residues" evidence="1">
    <location>
        <begin position="267"/>
        <end position="284"/>
    </location>
</feature>
<evidence type="ECO:0000256" key="1">
    <source>
        <dbReference type="SAM" id="MobiDB-lite"/>
    </source>
</evidence>
<dbReference type="EMBL" id="JAUJLE010000553">
    <property type="protein sequence ID" value="KAK0953429.1"/>
    <property type="molecule type" value="Genomic_DNA"/>
</dbReference>
<feature type="region of interest" description="Disordered" evidence="1">
    <location>
        <begin position="45"/>
        <end position="67"/>
    </location>
</feature>
<protein>
    <submittedName>
        <fullName evidence="2">Uncharacterized protein</fullName>
    </submittedName>
</protein>
<evidence type="ECO:0000313" key="2">
    <source>
        <dbReference type="EMBL" id="KAK0953429.1"/>
    </source>
</evidence>
<accession>A0AAN6JXF6</accession>
<proteinExistence type="predicted"/>
<organism evidence="2 3">
    <name type="scientific">Friedmanniomyces endolithicus</name>
    <dbReference type="NCBI Taxonomy" id="329885"/>
    <lineage>
        <taxon>Eukaryota</taxon>
        <taxon>Fungi</taxon>
        <taxon>Dikarya</taxon>
        <taxon>Ascomycota</taxon>
        <taxon>Pezizomycotina</taxon>
        <taxon>Dothideomycetes</taxon>
        <taxon>Dothideomycetidae</taxon>
        <taxon>Mycosphaerellales</taxon>
        <taxon>Teratosphaeriaceae</taxon>
        <taxon>Friedmanniomyces</taxon>
    </lineage>
</organism>
<evidence type="ECO:0000313" key="3">
    <source>
        <dbReference type="Proteomes" id="UP001175353"/>
    </source>
</evidence>
<feature type="region of interest" description="Disordered" evidence="1">
    <location>
        <begin position="258"/>
        <end position="293"/>
    </location>
</feature>
<comment type="caution">
    <text evidence="2">The sequence shown here is derived from an EMBL/GenBank/DDBJ whole genome shotgun (WGS) entry which is preliminary data.</text>
</comment>
<keyword evidence="3" id="KW-1185">Reference proteome</keyword>
<sequence length="410" mass="45343">MLTGQEHKPGNGRRITLSAQQIQSFDGTSSAAVVQFGKTNLTSCCPFRPRQSPTSEGSGYKSKQQEREQARCKLQLHAFPSRLMRGDIVLTHPGQEVTGDHHEVHESLGASYCPSGLCLSERGRKYQGIATASAKVGTSQIWYAPPFLVCWARGPSGQQRARQVASGSHGRPGYGYDPRRLDVPLGRHGHGYHHTSMVHFAHAETAHDASQPVDDLLHYNMDDHAQTNRADDAHLDDQTQANRPDDARVDQLEQALHFKGPDPAGHTLDHLHHEDIDGPHDKHSSAPQHAHPARPVDHLHLVEALRLHNHTAGLHLLAPRLDDNKLLDQALDDGGASALLHPLVGLHHDQRLVHSTLHAMVAVVFRDFLPELVDALHEHRLSHRELLAYQEQDDGHGHADGYQAFRHLAG</sequence>
<gene>
    <name evidence="2" type="ORF">LTR91_023853</name>
</gene>